<dbReference type="CDD" id="cd07940">
    <property type="entry name" value="DRE_TIM_IPMS"/>
    <property type="match status" value="1"/>
</dbReference>
<gene>
    <name evidence="12" type="ORF">B9Q01_00135</name>
</gene>
<dbReference type="InterPro" id="IPR050073">
    <property type="entry name" value="2-IPM_HCS-like"/>
</dbReference>
<comment type="similarity">
    <text evidence="3 10">Belongs to the alpha-IPM synthase/homocitrate synthase family.</text>
</comment>
<comment type="catalytic activity">
    <reaction evidence="1">
        <text>3-methyl-2-oxobutanoate + acetyl-CoA + H2O = (2S)-2-isopropylmalate + CoA + H(+)</text>
        <dbReference type="Rhea" id="RHEA:21524"/>
        <dbReference type="ChEBI" id="CHEBI:1178"/>
        <dbReference type="ChEBI" id="CHEBI:11851"/>
        <dbReference type="ChEBI" id="CHEBI:15377"/>
        <dbReference type="ChEBI" id="CHEBI:15378"/>
        <dbReference type="ChEBI" id="CHEBI:57287"/>
        <dbReference type="ChEBI" id="CHEBI:57288"/>
        <dbReference type="EC" id="2.3.3.13"/>
    </reaction>
</comment>
<dbReference type="NCBIfam" id="NF002085">
    <property type="entry name" value="PRK00915.1-2"/>
    <property type="match status" value="1"/>
</dbReference>
<comment type="pathway">
    <text evidence="2">Amino-acid biosynthesis; L-leucine biosynthesis; L-leucine from 3-methyl-2-oxobutanoate: step 1/4.</text>
</comment>
<comment type="caution">
    <text evidence="12">The sequence shown here is derived from an EMBL/GenBank/DDBJ whole genome shotgun (WGS) entry which is preliminary data.</text>
</comment>
<feature type="domain" description="Pyruvate carboxyltransferase" evidence="11">
    <location>
        <begin position="4"/>
        <end position="255"/>
    </location>
</feature>
<dbReference type="FunFam" id="1.10.238.260:FF:000001">
    <property type="entry name" value="2-isopropylmalate synthase"/>
    <property type="match status" value="1"/>
</dbReference>
<evidence type="ECO:0000256" key="5">
    <source>
        <dbReference type="ARBA" id="ARBA00022430"/>
    </source>
</evidence>
<evidence type="ECO:0000256" key="6">
    <source>
        <dbReference type="ARBA" id="ARBA00022605"/>
    </source>
</evidence>
<accession>A0A2R6AE27</accession>
<dbReference type="InterPro" id="IPR013709">
    <property type="entry name" value="2-isopropylmalate_synth_dimer"/>
</dbReference>
<dbReference type="SUPFAM" id="SSF51569">
    <property type="entry name" value="Aldolase"/>
    <property type="match status" value="1"/>
</dbReference>
<evidence type="ECO:0000256" key="1">
    <source>
        <dbReference type="ARBA" id="ARBA00000064"/>
    </source>
</evidence>
<evidence type="ECO:0000256" key="3">
    <source>
        <dbReference type="ARBA" id="ARBA00006154"/>
    </source>
</evidence>
<dbReference type="PANTHER" id="PTHR10277:SF9">
    <property type="entry name" value="2-ISOPROPYLMALATE SYNTHASE 1, CHLOROPLASTIC-RELATED"/>
    <property type="match status" value="1"/>
</dbReference>
<dbReference type="PROSITE" id="PS00815">
    <property type="entry name" value="AIPM_HOMOCIT_SYNTH_1"/>
    <property type="match status" value="1"/>
</dbReference>
<keyword evidence="7 10" id="KW-0808">Transferase</keyword>
<evidence type="ECO:0000313" key="13">
    <source>
        <dbReference type="Proteomes" id="UP000240880"/>
    </source>
</evidence>
<dbReference type="Gene3D" id="1.10.238.260">
    <property type="match status" value="1"/>
</dbReference>
<protein>
    <recommendedName>
        <fullName evidence="4">2-isopropylmalate synthase</fullName>
        <ecNumber evidence="4">2.3.3.13</ecNumber>
    </recommendedName>
    <alternativeName>
        <fullName evidence="9">Alpha-isopropylmalate synthase</fullName>
    </alternativeName>
</protein>
<dbReference type="AlphaFoldDB" id="A0A2R6AE27"/>
<dbReference type="InterPro" id="IPR000891">
    <property type="entry name" value="PYR_CT"/>
</dbReference>
<dbReference type="Pfam" id="PF22617">
    <property type="entry name" value="HCS_D2"/>
    <property type="match status" value="1"/>
</dbReference>
<keyword evidence="5" id="KW-0432">Leucine biosynthesis</keyword>
<keyword evidence="8" id="KW-0100">Branched-chain amino acid biosynthesis</keyword>
<dbReference type="Gene3D" id="3.30.160.270">
    <property type="match status" value="1"/>
</dbReference>
<dbReference type="EC" id="2.3.3.13" evidence="4"/>
<dbReference type="Gene3D" id="3.20.20.70">
    <property type="entry name" value="Aldolase class I"/>
    <property type="match status" value="1"/>
</dbReference>
<organism evidence="12 13">
    <name type="scientific">Candidatus Marsarchaeota G1 archaeon OSP_D</name>
    <dbReference type="NCBI Taxonomy" id="1978155"/>
    <lineage>
        <taxon>Archaea</taxon>
        <taxon>Candidatus Marsarchaeota</taxon>
        <taxon>Candidatus Marsarchaeota group 1</taxon>
    </lineage>
</organism>
<dbReference type="PROSITE" id="PS00816">
    <property type="entry name" value="AIPM_HOMOCIT_SYNTH_2"/>
    <property type="match status" value="1"/>
</dbReference>
<dbReference type="InterPro" id="IPR054691">
    <property type="entry name" value="LeuA/HCS_post-cat"/>
</dbReference>
<dbReference type="InterPro" id="IPR013785">
    <property type="entry name" value="Aldolase_TIM"/>
</dbReference>
<keyword evidence="6" id="KW-0028">Amino-acid biosynthesis</keyword>
<evidence type="ECO:0000256" key="2">
    <source>
        <dbReference type="ARBA" id="ARBA00004689"/>
    </source>
</evidence>
<reference evidence="12 13" key="1">
    <citation type="submission" date="2017-04" db="EMBL/GenBank/DDBJ databases">
        <title>Novel microbial lineages endemic to geothermal iron-oxide mats fill important gaps in the evolutionary history of Archaea.</title>
        <authorList>
            <person name="Jay Z.J."/>
            <person name="Beam J.P."/>
            <person name="Dlakic M."/>
            <person name="Rusch D.B."/>
            <person name="Kozubal M.A."/>
            <person name="Inskeep W.P."/>
        </authorList>
    </citation>
    <scope>NUCLEOTIDE SEQUENCE [LARGE SCALE GENOMIC DNA]</scope>
    <source>
        <strain evidence="12">OSP_D</strain>
    </source>
</reference>
<dbReference type="SMART" id="SM00917">
    <property type="entry name" value="LeuA_dimer"/>
    <property type="match status" value="1"/>
</dbReference>
<evidence type="ECO:0000256" key="8">
    <source>
        <dbReference type="ARBA" id="ARBA00023304"/>
    </source>
</evidence>
<dbReference type="Pfam" id="PF00682">
    <property type="entry name" value="HMGL-like"/>
    <property type="match status" value="1"/>
</dbReference>
<dbReference type="Proteomes" id="UP000240880">
    <property type="component" value="Unassembled WGS sequence"/>
</dbReference>
<dbReference type="PROSITE" id="PS50991">
    <property type="entry name" value="PYR_CT"/>
    <property type="match status" value="1"/>
</dbReference>
<dbReference type="InterPro" id="IPR002034">
    <property type="entry name" value="AIPM/Hcit_synth_CS"/>
</dbReference>
<evidence type="ECO:0000256" key="9">
    <source>
        <dbReference type="ARBA" id="ARBA00030312"/>
    </source>
</evidence>
<sequence>MRRIRVFDTTLRDGEQTPGVSLTPQEKLTIAEALDKLGVDVIEGGFPISSKSEEEALRAMCQAGFRAEVCGLARANKEDIERVVNCGARTVHVFLASSDIHLKHKLKMSRDEMLKRCDEMIRYAKSFGVKVEFSAEDSTRTDIDFFKKVVKVAYEAGADRFDIADTVGVATPEKMADYVRAAKSAAPILVSVHCHNDFGLAVANSLSAVVAGAEQAHVTVNGIGERAGNASLEEFVMACKSLYGFDVNINTKLLYDVSVLVSRLTGVIVQPNKAIVGRNSFGHESGIHTHGILSNPLTYEPFDPSLVGRSRWFQAGKHSGRHGIFEQVKSMGFEPTREQLDEIVKRVKALGDQGITVTESDLFQIASQVVGESELNSLLLELKDFEVSTGLGRPARVQLRLVYNGKETLLSGMGKNSIQACFDALKSFIGDRIEDIKSYTIKALVTDVGVDVTAEFVHKNGEFSSSRGESDELVSASIQAIVSALNLSIIKALRNRPLKTRQSG</sequence>
<evidence type="ECO:0000256" key="4">
    <source>
        <dbReference type="ARBA" id="ARBA00012973"/>
    </source>
</evidence>
<evidence type="ECO:0000259" key="11">
    <source>
        <dbReference type="PROSITE" id="PS50991"/>
    </source>
</evidence>
<name>A0A2R6AE27_9ARCH</name>
<dbReference type="Pfam" id="PF08502">
    <property type="entry name" value="LeuA_dimer"/>
    <property type="match status" value="1"/>
</dbReference>
<dbReference type="GO" id="GO:0003852">
    <property type="term" value="F:2-isopropylmalate synthase activity"/>
    <property type="evidence" value="ECO:0007669"/>
    <property type="project" value="UniProtKB-EC"/>
</dbReference>
<evidence type="ECO:0000256" key="10">
    <source>
        <dbReference type="RuleBase" id="RU003523"/>
    </source>
</evidence>
<evidence type="ECO:0000313" key="12">
    <source>
        <dbReference type="EMBL" id="PSN84637.1"/>
    </source>
</evidence>
<dbReference type="PANTHER" id="PTHR10277">
    <property type="entry name" value="HOMOCITRATE SYNTHASE-RELATED"/>
    <property type="match status" value="1"/>
</dbReference>
<dbReference type="EMBL" id="NEXC01000001">
    <property type="protein sequence ID" value="PSN84637.1"/>
    <property type="molecule type" value="Genomic_DNA"/>
</dbReference>
<dbReference type="InterPro" id="IPR036230">
    <property type="entry name" value="LeuA_allosteric_dom_sf"/>
</dbReference>
<proteinExistence type="inferred from homology"/>
<dbReference type="NCBIfam" id="TIGR02090">
    <property type="entry name" value="LEU1_arch"/>
    <property type="match status" value="1"/>
</dbReference>
<dbReference type="InterPro" id="IPR011830">
    <property type="entry name" value="LEU1_arch"/>
</dbReference>
<dbReference type="GO" id="GO:0009098">
    <property type="term" value="P:L-leucine biosynthetic process"/>
    <property type="evidence" value="ECO:0007669"/>
    <property type="project" value="UniProtKB-KW"/>
</dbReference>
<dbReference type="FunFam" id="3.20.20.70:FF:000010">
    <property type="entry name" value="2-isopropylmalate synthase"/>
    <property type="match status" value="1"/>
</dbReference>
<dbReference type="SUPFAM" id="SSF110921">
    <property type="entry name" value="2-isopropylmalate synthase LeuA, allosteric (dimerisation) domain"/>
    <property type="match status" value="1"/>
</dbReference>
<evidence type="ECO:0000256" key="7">
    <source>
        <dbReference type="ARBA" id="ARBA00022679"/>
    </source>
</evidence>